<dbReference type="PANTHER" id="PTHR45737">
    <property type="entry name" value="VON WILLEBRAND FACTOR A DOMAIN-CONTAINING PROTEIN 5A"/>
    <property type="match status" value="1"/>
</dbReference>
<evidence type="ECO:0000259" key="4">
    <source>
        <dbReference type="PROSITE" id="PS51468"/>
    </source>
</evidence>
<feature type="region of interest" description="Disordered" evidence="1">
    <location>
        <begin position="639"/>
        <end position="659"/>
    </location>
</feature>
<keyword evidence="2" id="KW-0732">Signal</keyword>
<dbReference type="InterPro" id="IPR013694">
    <property type="entry name" value="VIT"/>
</dbReference>
<dbReference type="PROSITE" id="PS50234">
    <property type="entry name" value="VWFA"/>
    <property type="match status" value="1"/>
</dbReference>
<dbReference type="EMBL" id="CP134146">
    <property type="protein sequence ID" value="WNC68585.1"/>
    <property type="molecule type" value="Genomic_DNA"/>
</dbReference>
<dbReference type="RefSeq" id="WP_348387740.1">
    <property type="nucleotide sequence ID" value="NZ_CP134146.1"/>
</dbReference>
<dbReference type="InterPro" id="IPR002035">
    <property type="entry name" value="VWF_A"/>
</dbReference>
<feature type="signal peptide" evidence="2">
    <location>
        <begin position="1"/>
        <end position="26"/>
    </location>
</feature>
<dbReference type="SMART" id="SM00327">
    <property type="entry name" value="VWA"/>
    <property type="match status" value="1"/>
</dbReference>
<reference evidence="6" key="1">
    <citation type="submission" date="2023-09" db="EMBL/GenBank/DDBJ databases">
        <authorList>
            <person name="Li S."/>
            <person name="Li X."/>
            <person name="Zhang C."/>
            <person name="Zhao Z."/>
        </authorList>
    </citation>
    <scope>NUCLEOTIDE SEQUENCE [LARGE SCALE GENOMIC DNA]</scope>
    <source>
        <strain evidence="6">SQ345</strain>
    </source>
</reference>
<dbReference type="SMART" id="SM00609">
    <property type="entry name" value="VIT"/>
    <property type="match status" value="1"/>
</dbReference>
<evidence type="ECO:0000256" key="2">
    <source>
        <dbReference type="SAM" id="SignalP"/>
    </source>
</evidence>
<organism evidence="5 6">
    <name type="scientific">Thalassotalea nanhaiensis</name>
    <dbReference type="NCBI Taxonomy" id="3065648"/>
    <lineage>
        <taxon>Bacteria</taxon>
        <taxon>Pseudomonadati</taxon>
        <taxon>Pseudomonadota</taxon>
        <taxon>Gammaproteobacteria</taxon>
        <taxon>Alteromonadales</taxon>
        <taxon>Colwelliaceae</taxon>
        <taxon>Thalassotalea</taxon>
    </lineage>
</organism>
<keyword evidence="6" id="KW-1185">Reference proteome</keyword>
<dbReference type="PANTHER" id="PTHR45737:SF6">
    <property type="entry name" value="VON WILLEBRAND FACTOR A DOMAIN-CONTAINING PROTEIN 5A"/>
    <property type="match status" value="1"/>
</dbReference>
<feature type="domain" description="VWFA" evidence="3">
    <location>
        <begin position="307"/>
        <end position="477"/>
    </location>
</feature>
<accession>A0ABY9TLD4</accession>
<dbReference type="InterPro" id="IPR036465">
    <property type="entry name" value="vWFA_dom_sf"/>
</dbReference>
<dbReference type="Pfam" id="PF13768">
    <property type="entry name" value="VWA_3"/>
    <property type="match status" value="1"/>
</dbReference>
<dbReference type="Pfam" id="PF08487">
    <property type="entry name" value="VIT"/>
    <property type="match status" value="1"/>
</dbReference>
<sequence>MNNVLIKILKHSLLIGLALFSQFSLASGLLTPSDGSLPALDINEHHVNVVIEDGFIVTRIEQVFYNPNAIDLEAIYSFPLPKNASLGEFAYWIDGQPVTGEVVAKLKAEQIYQQEKQAGREVALSEKDSYKSFDTKVYPVRAKQEVRIQLTYLQVVEVDTSIGRYVYPMEEGGVDEIKTAFWNYQDDVKQKFSFNLTFRSSYPVEEFRLPKHPQALVQQTSANEWSVSFDSEANAAIIEEGSNPNNYAVAASAFSLDQDIVVYWRLQAGLPGSIDLVSYKQPGKDRGTFMMTVTPGEDLSAITQGRDFIFVLDYSGSMQGKYQSMVEGVRQGLHKLNDQDRFQVVIFSSHAEQITKGYEHATRENVEHWMKKLEQQQPGDSTNLYNGMELAIKNLDADRPSAIILVTDGVTNVGTTEKKAFIKLLEQVDVRLFTFVMGNSANRPLLAGMTKISNGFAIDVSNSDDIVGQLMQATAKIGYEAFHDIDINISGVKVKDMTPTNVNTLYRGQQLVIFGHYYGDGDAEVTIKGKVSGDKKRYNSRFNFAKENELHPELERLWAFATIQNIQDKMDYLGADKDSEQAITDMAIEYGLVTDYTSMLVMREEQFAAHGIDRKNQQRVTKEHAARANRARAPVRNNRIDNSKPAFTKSRPSFSGGGGGSTTPWILLVLLISLAQRKISNAI</sequence>
<dbReference type="Proteomes" id="UP001248581">
    <property type="component" value="Chromosome"/>
</dbReference>
<feature type="domain" description="VIT" evidence="4">
    <location>
        <begin position="26"/>
        <end position="154"/>
    </location>
</feature>
<gene>
    <name evidence="5" type="ORF">RI845_00210</name>
</gene>
<evidence type="ECO:0000259" key="3">
    <source>
        <dbReference type="PROSITE" id="PS50234"/>
    </source>
</evidence>
<proteinExistence type="predicted"/>
<protein>
    <submittedName>
        <fullName evidence="5">VIT and VWA domain-containing protein</fullName>
    </submittedName>
</protein>
<name>A0ABY9TLD4_9GAMM</name>
<dbReference type="Gene3D" id="3.40.50.410">
    <property type="entry name" value="von Willebrand factor, type A domain"/>
    <property type="match status" value="1"/>
</dbReference>
<dbReference type="SUPFAM" id="SSF53300">
    <property type="entry name" value="vWA-like"/>
    <property type="match status" value="1"/>
</dbReference>
<evidence type="ECO:0000313" key="6">
    <source>
        <dbReference type="Proteomes" id="UP001248581"/>
    </source>
</evidence>
<evidence type="ECO:0000313" key="5">
    <source>
        <dbReference type="EMBL" id="WNC68585.1"/>
    </source>
</evidence>
<feature type="chain" id="PRO_5045662835" evidence="2">
    <location>
        <begin position="27"/>
        <end position="683"/>
    </location>
</feature>
<evidence type="ECO:0000256" key="1">
    <source>
        <dbReference type="SAM" id="MobiDB-lite"/>
    </source>
</evidence>
<dbReference type="PROSITE" id="PS51468">
    <property type="entry name" value="VIT"/>
    <property type="match status" value="1"/>
</dbReference>